<evidence type="ECO:0000313" key="5">
    <source>
        <dbReference type="Proteomes" id="UP001186944"/>
    </source>
</evidence>
<comment type="caution">
    <text evidence="4">The sequence shown here is derived from an EMBL/GenBank/DDBJ whole genome shotgun (WGS) entry which is preliminary data.</text>
</comment>
<dbReference type="Gene3D" id="2.30.30.140">
    <property type="match status" value="1"/>
</dbReference>
<dbReference type="EMBL" id="VSWD01000008">
    <property type="protein sequence ID" value="KAK3095253.1"/>
    <property type="molecule type" value="Genomic_DNA"/>
</dbReference>
<feature type="compositionally biased region" description="Low complexity" evidence="2">
    <location>
        <begin position="247"/>
        <end position="263"/>
    </location>
</feature>
<feature type="compositionally biased region" description="Basic and acidic residues" evidence="2">
    <location>
        <begin position="82"/>
        <end position="95"/>
    </location>
</feature>
<dbReference type="Gene3D" id="2.40.50.90">
    <property type="match status" value="1"/>
</dbReference>
<evidence type="ECO:0000313" key="4">
    <source>
        <dbReference type="EMBL" id="KAK3095253.1"/>
    </source>
</evidence>
<dbReference type="GO" id="GO:0030719">
    <property type="term" value="P:P granule organization"/>
    <property type="evidence" value="ECO:0007669"/>
    <property type="project" value="TreeGrafter"/>
</dbReference>
<keyword evidence="5" id="KW-1185">Reference proteome</keyword>
<dbReference type="PROSITE" id="PS50304">
    <property type="entry name" value="TUDOR"/>
    <property type="match status" value="1"/>
</dbReference>
<dbReference type="InterPro" id="IPR004088">
    <property type="entry name" value="KH_dom_type_1"/>
</dbReference>
<feature type="region of interest" description="Disordered" evidence="2">
    <location>
        <begin position="207"/>
        <end position="264"/>
    </location>
</feature>
<dbReference type="SUPFAM" id="SSF63748">
    <property type="entry name" value="Tudor/PWWP/MBT"/>
    <property type="match status" value="1"/>
</dbReference>
<dbReference type="GO" id="GO:0034587">
    <property type="term" value="P:piRNA processing"/>
    <property type="evidence" value="ECO:0007669"/>
    <property type="project" value="TreeGrafter"/>
</dbReference>
<evidence type="ECO:0000259" key="3">
    <source>
        <dbReference type="PROSITE" id="PS50304"/>
    </source>
</evidence>
<dbReference type="Pfam" id="PF00013">
    <property type="entry name" value="KH_1"/>
    <property type="match status" value="2"/>
</dbReference>
<protein>
    <recommendedName>
        <fullName evidence="3">Tudor domain-containing protein</fullName>
    </recommendedName>
</protein>
<dbReference type="InterPro" id="IPR035437">
    <property type="entry name" value="SNase_OB-fold_sf"/>
</dbReference>
<dbReference type="InterPro" id="IPR004087">
    <property type="entry name" value="KH_dom"/>
</dbReference>
<feature type="domain" description="Tudor" evidence="3">
    <location>
        <begin position="320"/>
        <end position="378"/>
    </location>
</feature>
<accession>A0AA89C1A2</accession>
<dbReference type="SMART" id="SM00322">
    <property type="entry name" value="KH"/>
    <property type="match status" value="2"/>
</dbReference>
<organism evidence="4 5">
    <name type="scientific">Pinctada imbricata</name>
    <name type="common">Atlantic pearl-oyster</name>
    <name type="synonym">Pinctada martensii</name>
    <dbReference type="NCBI Taxonomy" id="66713"/>
    <lineage>
        <taxon>Eukaryota</taxon>
        <taxon>Metazoa</taxon>
        <taxon>Spiralia</taxon>
        <taxon>Lophotrochozoa</taxon>
        <taxon>Mollusca</taxon>
        <taxon>Bivalvia</taxon>
        <taxon>Autobranchia</taxon>
        <taxon>Pteriomorphia</taxon>
        <taxon>Pterioida</taxon>
        <taxon>Pterioidea</taxon>
        <taxon>Pteriidae</taxon>
        <taxon>Pinctada</taxon>
    </lineage>
</organism>
<dbReference type="Gene3D" id="3.30.1370.10">
    <property type="entry name" value="K Homology domain, type 1"/>
    <property type="match status" value="2"/>
</dbReference>
<dbReference type="AlphaFoldDB" id="A0AA89C1A2"/>
<dbReference type="PANTHER" id="PTHR22948:SF29">
    <property type="entry name" value="FI02030P-RELATED"/>
    <property type="match status" value="1"/>
</dbReference>
<dbReference type="InterPro" id="IPR002999">
    <property type="entry name" value="Tudor"/>
</dbReference>
<evidence type="ECO:0000256" key="1">
    <source>
        <dbReference type="PROSITE-ProRule" id="PRU00117"/>
    </source>
</evidence>
<dbReference type="GO" id="GO:0043186">
    <property type="term" value="C:P granule"/>
    <property type="evidence" value="ECO:0007669"/>
    <property type="project" value="TreeGrafter"/>
</dbReference>
<dbReference type="Proteomes" id="UP001186944">
    <property type="component" value="Unassembled WGS sequence"/>
</dbReference>
<dbReference type="FunFam" id="2.30.30.140:FF:000018">
    <property type="entry name" value="Serine/threonine-protein kinase 31"/>
    <property type="match status" value="1"/>
</dbReference>
<sequence length="463" mass="51451">MLSIPPKVVALIVGIPTTALLLYWLFGEKEDDEDQEKNKNIATSRQTVIEVKVPGKAAGAIIGRQGANIKEIQKKSGARVNFQDDHQNPQSEESERTVVIRGMMENAQAAELLIREAVANIPKIETETINVPSRAIGRIIGRGGDTVRSIYRTSKARVFVDRTKQDYREVDRQIQITGTREQIDLAKTLIAEKVQEEEVFRAKQAVMEANREKRSHSQNKQESKTVKTPGTPDPLNILPPFMSDKVSQNSTENLSSSSNNSGSLPWPSGREYVEVYVSSVANPSTFWVQILSSNSVQLDELVAQMTLFYSSEDEQNLPDTVSVGDIVAAPFDMDSSWYRAKVMGIQDSNADVLYLDYGDSTYLDKSRLCTLSPNFLKLPFQAIECELSGIIPTGSGANNDWSEAAVDRFEELTYSAKWKVLMAKRVGAKKLASGDVVQIVELIDTNSEKDVNIGKQLVHERYA</sequence>
<dbReference type="Pfam" id="PF00567">
    <property type="entry name" value="TUDOR"/>
    <property type="match status" value="1"/>
</dbReference>
<dbReference type="InterPro" id="IPR036612">
    <property type="entry name" value="KH_dom_type_1_sf"/>
</dbReference>
<dbReference type="PROSITE" id="PS50084">
    <property type="entry name" value="KH_TYPE_1"/>
    <property type="match status" value="2"/>
</dbReference>
<feature type="region of interest" description="Disordered" evidence="2">
    <location>
        <begin position="76"/>
        <end position="95"/>
    </location>
</feature>
<keyword evidence="1" id="KW-0694">RNA-binding</keyword>
<evidence type="ECO:0000256" key="2">
    <source>
        <dbReference type="SAM" id="MobiDB-lite"/>
    </source>
</evidence>
<proteinExistence type="predicted"/>
<dbReference type="GO" id="GO:0003723">
    <property type="term" value="F:RNA binding"/>
    <property type="evidence" value="ECO:0007669"/>
    <property type="project" value="UniProtKB-UniRule"/>
</dbReference>
<dbReference type="SUPFAM" id="SSF54791">
    <property type="entry name" value="Eukaryotic type KH-domain (KH-domain type I)"/>
    <property type="match status" value="2"/>
</dbReference>
<dbReference type="SMART" id="SM00333">
    <property type="entry name" value="TUDOR"/>
    <property type="match status" value="1"/>
</dbReference>
<dbReference type="PANTHER" id="PTHR22948">
    <property type="entry name" value="TUDOR DOMAIN CONTAINING PROTEIN"/>
    <property type="match status" value="1"/>
</dbReference>
<dbReference type="GO" id="GO:0007283">
    <property type="term" value="P:spermatogenesis"/>
    <property type="evidence" value="ECO:0007669"/>
    <property type="project" value="TreeGrafter"/>
</dbReference>
<dbReference type="GO" id="GO:0005739">
    <property type="term" value="C:mitochondrion"/>
    <property type="evidence" value="ECO:0007669"/>
    <property type="project" value="UniProtKB-ARBA"/>
</dbReference>
<reference evidence="4" key="1">
    <citation type="submission" date="2019-08" db="EMBL/GenBank/DDBJ databases">
        <title>The improved chromosome-level genome for the pearl oyster Pinctada fucata martensii using PacBio sequencing and Hi-C.</title>
        <authorList>
            <person name="Zheng Z."/>
        </authorList>
    </citation>
    <scope>NUCLEOTIDE SEQUENCE</scope>
    <source>
        <strain evidence="4">ZZ-2019</strain>
        <tissue evidence="4">Adductor muscle</tissue>
    </source>
</reference>
<dbReference type="InterPro" id="IPR050621">
    <property type="entry name" value="Tudor_domain_containing"/>
</dbReference>
<gene>
    <name evidence="4" type="ORF">FSP39_012233</name>
</gene>
<name>A0AA89C1A2_PINIB</name>